<keyword evidence="1 3" id="KW-0547">Nucleotide-binding</keyword>
<dbReference type="GO" id="GO:0031250">
    <property type="term" value="C:anaerobic ribonucleoside-triphosphate reductase complex"/>
    <property type="evidence" value="ECO:0007669"/>
    <property type="project" value="TreeGrafter"/>
</dbReference>
<dbReference type="GO" id="GO:0004748">
    <property type="term" value="F:ribonucleoside-diphosphate reductase activity, thioredoxin disulfide as acceptor"/>
    <property type="evidence" value="ECO:0007669"/>
    <property type="project" value="TreeGrafter"/>
</dbReference>
<evidence type="ECO:0000259" key="4">
    <source>
        <dbReference type="PROSITE" id="PS51161"/>
    </source>
</evidence>
<dbReference type="Gene3D" id="3.20.70.20">
    <property type="match status" value="1"/>
</dbReference>
<evidence type="ECO:0000256" key="1">
    <source>
        <dbReference type="ARBA" id="ARBA00022741"/>
    </source>
</evidence>
<keyword evidence="6" id="KW-1185">Reference proteome</keyword>
<dbReference type="eggNOG" id="COG1328">
    <property type="taxonomic scope" value="Bacteria"/>
</dbReference>
<organism evidence="5 6">
    <name type="scientific">Mahella australiensis (strain DSM 15567 / CIP 107919 / 50-1 BON)</name>
    <dbReference type="NCBI Taxonomy" id="697281"/>
    <lineage>
        <taxon>Bacteria</taxon>
        <taxon>Bacillati</taxon>
        <taxon>Bacillota</taxon>
        <taxon>Clostridia</taxon>
        <taxon>Thermoanaerobacterales</taxon>
        <taxon>Thermoanaerobacterales Family IV. Incertae Sedis</taxon>
        <taxon>Mahella</taxon>
    </lineage>
</organism>
<evidence type="ECO:0000313" key="5">
    <source>
        <dbReference type="EMBL" id="AEE96276.1"/>
    </source>
</evidence>
<dbReference type="InterPro" id="IPR005144">
    <property type="entry name" value="ATP-cone_dom"/>
</dbReference>
<feature type="domain" description="ATP-cone" evidence="4">
    <location>
        <begin position="7"/>
        <end position="99"/>
    </location>
</feature>
<evidence type="ECO:0000256" key="2">
    <source>
        <dbReference type="ARBA" id="ARBA00022840"/>
    </source>
</evidence>
<dbReference type="STRING" id="697281.Mahau_1078"/>
<evidence type="ECO:0000256" key="3">
    <source>
        <dbReference type="PROSITE-ProRule" id="PRU00492"/>
    </source>
</evidence>
<dbReference type="Pfam" id="PF03477">
    <property type="entry name" value="ATP-cone"/>
    <property type="match status" value="1"/>
</dbReference>
<dbReference type="Proteomes" id="UP000008457">
    <property type="component" value="Chromosome"/>
</dbReference>
<dbReference type="CDD" id="cd01675">
    <property type="entry name" value="RNR_III"/>
    <property type="match status" value="1"/>
</dbReference>
<dbReference type="PANTHER" id="PTHR21075:SF0">
    <property type="entry name" value="ANAEROBIC RIBONUCLEOSIDE-TRIPHOSPHATE REDUCTASE"/>
    <property type="match status" value="1"/>
</dbReference>
<dbReference type="GO" id="GO:0005524">
    <property type="term" value="F:ATP binding"/>
    <property type="evidence" value="ECO:0007669"/>
    <property type="project" value="UniProtKB-UniRule"/>
</dbReference>
<accession>F4A343</accession>
<reference evidence="5 6" key="2">
    <citation type="journal article" date="2011" name="Stand. Genomic Sci.">
        <title>Complete genome sequence of Mahella australiensis type strain (50-1 BON).</title>
        <authorList>
            <person name="Sikorski J."/>
            <person name="Teshima H."/>
            <person name="Nolan M."/>
            <person name="Lucas S."/>
            <person name="Hammon N."/>
            <person name="Deshpande S."/>
            <person name="Cheng J.F."/>
            <person name="Pitluck S."/>
            <person name="Liolios K."/>
            <person name="Pagani I."/>
            <person name="Ivanova N."/>
            <person name="Huntemann M."/>
            <person name="Mavromatis K."/>
            <person name="Ovchinikova G."/>
            <person name="Pati A."/>
            <person name="Tapia R."/>
            <person name="Han C."/>
            <person name="Goodwin L."/>
            <person name="Chen A."/>
            <person name="Palaniappan K."/>
            <person name="Land M."/>
            <person name="Hauser L."/>
            <person name="Ngatchou-Djao O.D."/>
            <person name="Rohde M."/>
            <person name="Pukall R."/>
            <person name="Spring S."/>
            <person name="Abt B."/>
            <person name="Goker M."/>
            <person name="Detter J.C."/>
            <person name="Woyke T."/>
            <person name="Bristow J."/>
            <person name="Markowitz V."/>
            <person name="Hugenholtz P."/>
            <person name="Eisen J.A."/>
            <person name="Kyrpides N.C."/>
            <person name="Klenk H.P."/>
            <person name="Lapidus A."/>
        </authorList>
    </citation>
    <scope>NUCLEOTIDE SEQUENCE [LARGE SCALE GENOMIC DNA]</scope>
    <source>
        <strain evidence="6">DSM 15567 / CIP 107919 / 50-1 BON</strain>
    </source>
</reference>
<sequence>MITSMITSIKKRDGRIVEFQRSKIEDAIFKAAQAVGGSDRSIAVRLTDKVVDMLLQRFDGGMPSVEDVQDIVEKVLIEEGYARTAKAYILYRKQHQDIREIKKALLDVEDLVDQYIGKMDWRINENSNMGYSLQGLNNHISTTVTSSYWLNKIYPVEVRNAHVNGDLHIHDLGLLSAYCCGWDLKDLLISGFTGVDGKVASRPAKHFRTALGQIVNFFYTLQGEAAGAQAFSSFDTYLAPFVRYDGLSYNEVKQALQEFIFNINVPTRVGFQTPFTNITMDLVVPSILADEPVIIGGKLMDKTYREFQCEMDMINAAFAEVMMEGDASGRIFTFPIPTYNITKEFDWDSPVVGKIMEMTAKYGLPYFSNFVNSDMKPEDVRSMCCRLRLNNRVLQKRGGGLFGANPLTGSIGVVTINMPRIGYISKNEDEFMGRLGRMMDIAKTSLDIKREVLEKMTEEGLYPYARFYLRDVYERFGSYWQNHFNTIGLIGMNEALLNFMGCDITSEDGRQFALKVLDFMSERMEEYQQQTDILYNLEASPAEGTSYRLAKKDKALYPDIITCGDKEPYYTNSTQLPVDFTDDIFTALDLQEELQCKYTGGTVLHGFIGESISDVDSCKALVKKIAYNYRIPYYTITPTFSICPDHGYVSGEHFTCPHCGGECEVYSRVVGYYRPVQCWNKGKRQEFSDRKEFVV</sequence>
<reference evidence="6" key="1">
    <citation type="submission" date="2010-11" db="EMBL/GenBank/DDBJ databases">
        <title>The complete genome of Mahella australiensis DSM 15567.</title>
        <authorList>
            <consortium name="US DOE Joint Genome Institute (JGI-PGF)"/>
            <person name="Lucas S."/>
            <person name="Copeland A."/>
            <person name="Lapidus A."/>
            <person name="Bruce D."/>
            <person name="Goodwin L."/>
            <person name="Pitluck S."/>
            <person name="Kyrpides N."/>
            <person name="Mavromatis K."/>
            <person name="Pagani I."/>
            <person name="Ivanova N."/>
            <person name="Teshima H."/>
            <person name="Brettin T."/>
            <person name="Detter J.C."/>
            <person name="Han C."/>
            <person name="Tapia R."/>
            <person name="Land M."/>
            <person name="Hauser L."/>
            <person name="Markowitz V."/>
            <person name="Cheng J.-F."/>
            <person name="Hugenholtz P."/>
            <person name="Woyke T."/>
            <person name="Wu D."/>
            <person name="Spring S."/>
            <person name="Pukall R."/>
            <person name="Steenblock K."/>
            <person name="Schneider S."/>
            <person name="Klenk H.-P."/>
            <person name="Eisen J.A."/>
        </authorList>
    </citation>
    <scope>NUCLEOTIDE SEQUENCE [LARGE SCALE GENOMIC DNA]</scope>
    <source>
        <strain evidence="6">DSM 15567 / CIP 107919 / 50-1 BON</strain>
    </source>
</reference>
<dbReference type="AlphaFoldDB" id="F4A343"/>
<dbReference type="Pfam" id="PF13597">
    <property type="entry name" value="NRDD"/>
    <property type="match status" value="1"/>
</dbReference>
<dbReference type="SUPFAM" id="SSF51998">
    <property type="entry name" value="PFL-like glycyl radical enzymes"/>
    <property type="match status" value="1"/>
</dbReference>
<dbReference type="PROSITE" id="PS51161">
    <property type="entry name" value="ATP_CONE"/>
    <property type="match status" value="1"/>
</dbReference>
<gene>
    <name evidence="5" type="ordered locus">Mahau_1078</name>
</gene>
<keyword evidence="2 3" id="KW-0067">ATP-binding</keyword>
<dbReference type="PANTHER" id="PTHR21075">
    <property type="entry name" value="ANAEROBIC RIBONUCLEOSIDE-TRIPHOSPHATE REDUCTASE"/>
    <property type="match status" value="1"/>
</dbReference>
<dbReference type="NCBIfam" id="TIGR02487">
    <property type="entry name" value="NrdD"/>
    <property type="match status" value="1"/>
</dbReference>
<proteinExistence type="predicted"/>
<dbReference type="KEGG" id="mas:Mahau_1078"/>
<dbReference type="EMBL" id="CP002360">
    <property type="protein sequence ID" value="AEE96276.1"/>
    <property type="molecule type" value="Genomic_DNA"/>
</dbReference>
<dbReference type="GO" id="GO:0009265">
    <property type="term" value="P:2'-deoxyribonucleotide biosynthetic process"/>
    <property type="evidence" value="ECO:0007669"/>
    <property type="project" value="TreeGrafter"/>
</dbReference>
<dbReference type="GO" id="GO:0008998">
    <property type="term" value="F:ribonucleoside-triphosphate reductase (thioredoxin) activity"/>
    <property type="evidence" value="ECO:0007669"/>
    <property type="project" value="InterPro"/>
</dbReference>
<dbReference type="RefSeq" id="WP_013780706.1">
    <property type="nucleotide sequence ID" value="NC_015520.1"/>
</dbReference>
<dbReference type="InterPro" id="IPR012833">
    <property type="entry name" value="NrdD"/>
</dbReference>
<protein>
    <submittedName>
        <fullName evidence="5">Anaerobic ribonucleoside-triphosphate reductase</fullName>
    </submittedName>
</protein>
<evidence type="ECO:0000313" key="6">
    <source>
        <dbReference type="Proteomes" id="UP000008457"/>
    </source>
</evidence>
<dbReference type="HOGENOM" id="CLU_002707_0_2_9"/>
<name>F4A343_MAHA5</name>
<dbReference type="GO" id="GO:0006260">
    <property type="term" value="P:DNA replication"/>
    <property type="evidence" value="ECO:0007669"/>
    <property type="project" value="InterPro"/>
</dbReference>
<dbReference type="NCBIfam" id="NF006126">
    <property type="entry name" value="PRK08270.1"/>
    <property type="match status" value="1"/>
</dbReference>